<evidence type="ECO:0000256" key="1">
    <source>
        <dbReference type="ARBA" id="ARBA00010716"/>
    </source>
</evidence>
<evidence type="ECO:0000313" key="11">
    <source>
        <dbReference type="Proteomes" id="UP000434036"/>
    </source>
</evidence>
<feature type="binding site" evidence="7">
    <location>
        <begin position="309"/>
        <end position="311"/>
    </location>
    <ligand>
        <name>substrate</name>
    </ligand>
</feature>
<dbReference type="GO" id="GO:0046872">
    <property type="term" value="F:metal ion binding"/>
    <property type="evidence" value="ECO:0007669"/>
    <property type="project" value="UniProtKB-KW"/>
</dbReference>
<evidence type="ECO:0000256" key="5">
    <source>
        <dbReference type="PIRNR" id="PIRNR038994"/>
    </source>
</evidence>
<dbReference type="PANTHER" id="PTHR11113:SF14">
    <property type="entry name" value="N-ACETYLGLUCOSAMINE-6-PHOSPHATE DEACETYLASE"/>
    <property type="match status" value="1"/>
</dbReference>
<comment type="caution">
    <text evidence="10">The sequence shown here is derived from an EMBL/GenBank/DDBJ whole genome shotgun (WGS) entry which is preliminary data.</text>
</comment>
<dbReference type="InterPro" id="IPR003764">
    <property type="entry name" value="GlcNAc_6-P_deAcase"/>
</dbReference>
<feature type="binding site" evidence="7">
    <location>
        <position position="139"/>
    </location>
    <ligand>
        <name>substrate</name>
    </ligand>
</feature>
<dbReference type="InterPro" id="IPR032466">
    <property type="entry name" value="Metal_Hydrolase"/>
</dbReference>
<evidence type="ECO:0000256" key="6">
    <source>
        <dbReference type="PIRSR" id="PIRSR038994-1"/>
    </source>
</evidence>
<dbReference type="GO" id="GO:0008448">
    <property type="term" value="F:N-acetylglucosamine-6-phosphate deacetylase activity"/>
    <property type="evidence" value="ECO:0007669"/>
    <property type="project" value="UniProtKB-EC"/>
</dbReference>
<keyword evidence="4 5" id="KW-0119">Carbohydrate metabolism</keyword>
<dbReference type="EMBL" id="WUUQ01000002">
    <property type="protein sequence ID" value="MXQ73428.1"/>
    <property type="molecule type" value="Genomic_DNA"/>
</dbReference>
<dbReference type="SUPFAM" id="SSF51338">
    <property type="entry name" value="Composite domain of metallo-dependent hydrolases"/>
    <property type="match status" value="1"/>
</dbReference>
<dbReference type="Gene3D" id="3.20.20.140">
    <property type="entry name" value="Metal-dependent hydrolases"/>
    <property type="match status" value="1"/>
</dbReference>
<dbReference type="Proteomes" id="UP000434036">
    <property type="component" value="Unassembled WGS sequence"/>
</dbReference>
<proteinExistence type="inferred from homology"/>
<dbReference type="InterPro" id="IPR011059">
    <property type="entry name" value="Metal-dep_hydrolase_composite"/>
</dbReference>
<dbReference type="InterPro" id="IPR006680">
    <property type="entry name" value="Amidohydro-rel"/>
</dbReference>
<evidence type="ECO:0000313" key="10">
    <source>
        <dbReference type="EMBL" id="MXQ73428.1"/>
    </source>
</evidence>
<dbReference type="EC" id="3.5.1.25" evidence="10"/>
<evidence type="ECO:0000256" key="2">
    <source>
        <dbReference type="ARBA" id="ARBA00022723"/>
    </source>
</evidence>
<feature type="binding site" evidence="8">
    <location>
        <position position="128"/>
    </location>
    <ligand>
        <name>Zn(2+)</name>
        <dbReference type="ChEBI" id="CHEBI:29105"/>
    </ligand>
</feature>
<name>A0A6N8U5E9_9FIRM</name>
<feature type="binding site" evidence="7">
    <location>
        <begin position="218"/>
        <end position="219"/>
    </location>
    <ligand>
        <name>substrate</name>
    </ligand>
</feature>
<evidence type="ECO:0000256" key="7">
    <source>
        <dbReference type="PIRSR" id="PIRSR038994-2"/>
    </source>
</evidence>
<dbReference type="GO" id="GO:0006046">
    <property type="term" value="P:N-acetylglucosamine catabolic process"/>
    <property type="evidence" value="ECO:0007669"/>
    <property type="project" value="TreeGrafter"/>
</dbReference>
<feature type="binding site" evidence="7">
    <location>
        <position position="226"/>
    </location>
    <ligand>
        <name>substrate</name>
    </ligand>
</feature>
<keyword evidence="3 5" id="KW-0378">Hydrolase</keyword>
<feature type="binding site" evidence="7">
    <location>
        <position position="250"/>
    </location>
    <ligand>
        <name>substrate</name>
    </ligand>
</feature>
<comment type="cofactor">
    <cofactor evidence="8">
        <name>a divalent metal cation</name>
        <dbReference type="ChEBI" id="CHEBI:60240"/>
    </cofactor>
    <text evidence="8">Binds 1 divalent metal cation per subunit.</text>
</comment>
<evidence type="ECO:0000256" key="8">
    <source>
        <dbReference type="PIRSR" id="PIRSR038994-3"/>
    </source>
</evidence>
<organism evidence="10 11">
    <name type="scientific">Copranaerobaculum intestinale</name>
    <dbReference type="NCBI Taxonomy" id="2692629"/>
    <lineage>
        <taxon>Bacteria</taxon>
        <taxon>Bacillati</taxon>
        <taxon>Bacillota</taxon>
        <taxon>Erysipelotrichia</taxon>
        <taxon>Erysipelotrichales</taxon>
        <taxon>Erysipelotrichaceae</taxon>
        <taxon>Copranaerobaculum</taxon>
    </lineage>
</organism>
<evidence type="ECO:0000256" key="3">
    <source>
        <dbReference type="ARBA" id="ARBA00022801"/>
    </source>
</evidence>
<evidence type="ECO:0000259" key="9">
    <source>
        <dbReference type="Pfam" id="PF01979"/>
    </source>
</evidence>
<protein>
    <submittedName>
        <fullName evidence="10">N-acetylglucosamine-6-phosphate deacetylase</fullName>
        <ecNumber evidence="10">3.5.1.25</ecNumber>
    </submittedName>
</protein>
<feature type="binding site" evidence="8">
    <location>
        <position position="194"/>
    </location>
    <ligand>
        <name>Zn(2+)</name>
        <dbReference type="ChEBI" id="CHEBI:29105"/>
    </ligand>
</feature>
<evidence type="ECO:0000256" key="4">
    <source>
        <dbReference type="ARBA" id="ARBA00023277"/>
    </source>
</evidence>
<reference evidence="10 11" key="1">
    <citation type="submission" date="2019-12" db="EMBL/GenBank/DDBJ databases">
        <authorList>
            <person name="Yang R."/>
        </authorList>
    </citation>
    <scope>NUCLEOTIDE SEQUENCE [LARGE SCALE GENOMIC DNA]</scope>
    <source>
        <strain evidence="10 11">DONG20-135</strain>
    </source>
</reference>
<dbReference type="AlphaFoldDB" id="A0A6N8U5E9"/>
<comment type="similarity">
    <text evidence="1 5">Belongs to the metallo-dependent hydrolases superfamily. NagA family.</text>
</comment>
<sequence length="386" mass="42983">MIIQSDAIYTEKGKYSGYMEIENGHFIRFFDKLPKQEAVLDYRGCLILPGFIDIHTHGYDGHHAQAVDKQELIALKKSMTKAGVTGFLPTAGAHFEQEYDNLKQLADCIEEQDFDHPIGAQMLGIHMEGPFLNPERRGAFQPYQLLPADIQKASAYLEASRHHIVYMALAPELDPDGKLIQYLKEQGVKTAGAHTTASYEEYERGIQQGLSASTHTGNGMCQIDRRNVGALGAALLNDDLYCEAICDFHHVDPRMLDIMFRVKKDGCRKFIMISDSTEVSGLPKGTYTSDGMQVTIQDNGLILDEEGTIMGSAHDVLYGFQNLKNKMKLPIEDILMMTSLNPASLLGIADHKGSILENKDADFIILNQKDELLATYVQGNCVYQKA</sequence>
<accession>A0A6N8U5E9</accession>
<dbReference type="PIRSF" id="PIRSF038994">
    <property type="entry name" value="NagA"/>
    <property type="match status" value="1"/>
</dbReference>
<dbReference type="Pfam" id="PF01979">
    <property type="entry name" value="Amidohydro_1"/>
    <property type="match status" value="1"/>
</dbReference>
<feature type="binding site" evidence="8">
    <location>
        <position position="215"/>
    </location>
    <ligand>
        <name>Zn(2+)</name>
        <dbReference type="ChEBI" id="CHEBI:29105"/>
    </ligand>
</feature>
<dbReference type="Gene3D" id="2.30.40.10">
    <property type="entry name" value="Urease, subunit C, domain 1"/>
    <property type="match status" value="1"/>
</dbReference>
<dbReference type="RefSeq" id="WP_160624885.1">
    <property type="nucleotide sequence ID" value="NZ_WUUQ01000002.1"/>
</dbReference>
<feature type="domain" description="Amidohydrolase-related" evidence="9">
    <location>
        <begin position="47"/>
        <end position="380"/>
    </location>
</feature>
<dbReference type="PANTHER" id="PTHR11113">
    <property type="entry name" value="N-ACETYLGLUCOSAMINE-6-PHOSPHATE DEACETYLASE"/>
    <property type="match status" value="1"/>
</dbReference>
<feature type="active site" description="Proton donor/acceptor" evidence="6">
    <location>
        <position position="275"/>
    </location>
</feature>
<dbReference type="NCBIfam" id="TIGR00221">
    <property type="entry name" value="nagA"/>
    <property type="match status" value="1"/>
</dbReference>
<gene>
    <name evidence="10" type="primary">nagA</name>
    <name evidence="10" type="ORF">GSF08_05725</name>
</gene>
<reference evidence="10 11" key="2">
    <citation type="submission" date="2020-01" db="EMBL/GenBank/DDBJ databases">
        <title>Clostridiaceae sp. nov. isolated from the gut of human by culturomics.</title>
        <authorList>
            <person name="Chang Y."/>
        </authorList>
    </citation>
    <scope>NUCLEOTIDE SEQUENCE [LARGE SCALE GENOMIC DNA]</scope>
    <source>
        <strain evidence="10 11">DONG20-135</strain>
    </source>
</reference>
<dbReference type="SUPFAM" id="SSF51556">
    <property type="entry name" value="Metallo-dependent hydrolases"/>
    <property type="match status" value="1"/>
</dbReference>
<keyword evidence="11" id="KW-1185">Reference proteome</keyword>
<keyword evidence="2 8" id="KW-0479">Metal-binding</keyword>